<gene>
    <name evidence="1" type="ORF">PV05_04306</name>
</gene>
<name>A0A0D2F6J7_9EURO</name>
<dbReference type="STRING" id="348802.A0A0D2F6J7"/>
<dbReference type="AlphaFoldDB" id="A0A0D2F6J7"/>
<keyword evidence="2" id="KW-1185">Reference proteome</keyword>
<dbReference type="Proteomes" id="UP000054342">
    <property type="component" value="Unassembled WGS sequence"/>
</dbReference>
<sequence length="608" mass="67540">MKQARERTYTMYPRMPLIGDDFPETISVYSTTLRKFTGAKVDPYTRYVAYLLFRDFNIAVAGQRNVNNALGNLPVHISVAPADKLSFGWCPSHVIYDRAVHEQEGAYDHLAVMVALGETFHETYGAMVLSEMVAAAAGPEDLAPHLVQWKAALHACNGAFATTDFGLLVEDYIRLYPYHIISVERLESLIPPRTVAQALQALLDVTSGRQKQVTYTGSAIICWIGAVAEWLCDLRITVYQTNGEQLRRTHPDEEPQLILVFVEEPGLAYSFEPRGQDSAGIADLTLVDRTYSSAVHATPFGGRVAWQSLLPRVFGKSFHYLDHDEAKAFGMMIGSAARMFEGLALGKGHEDHSDLVSTQNQSNTASYGTGLVETLTNWLPELRRFQGRMERPLKMSHEDASASYVEHLTRIRNACHCGICTAKDKLQEGQDGVPPSHGYCLAVLVETIIALGLSLSRMTVAARLYPTRSGIQSFYLGQVSKRLEARGKDWKEHFEIVYGNEWNAPDARRLQNSVQIFTGSRPTKDVPGNLVAVSHEGICAYFVALEKGYKSDKDQQVKLIRVVSGSINVGEKLFDRACIGAVADIDVDPDEPWEEMEYAHLPAAIFCK</sequence>
<dbReference type="HOGENOM" id="CLU_013539_1_0_1"/>
<dbReference type="EMBL" id="KN847319">
    <property type="protein sequence ID" value="KIW55574.1"/>
    <property type="molecule type" value="Genomic_DNA"/>
</dbReference>
<accession>A0A0D2F6J7</accession>
<reference evidence="1 2" key="1">
    <citation type="submission" date="2015-01" db="EMBL/GenBank/DDBJ databases">
        <title>The Genome Sequence of Exophiala xenobiotica CBS118157.</title>
        <authorList>
            <consortium name="The Broad Institute Genomics Platform"/>
            <person name="Cuomo C."/>
            <person name="de Hoog S."/>
            <person name="Gorbushina A."/>
            <person name="Stielow B."/>
            <person name="Teixiera M."/>
            <person name="Abouelleil A."/>
            <person name="Chapman S.B."/>
            <person name="Priest M."/>
            <person name="Young S.K."/>
            <person name="Wortman J."/>
            <person name="Nusbaum C."/>
            <person name="Birren B."/>
        </authorList>
    </citation>
    <scope>NUCLEOTIDE SEQUENCE [LARGE SCALE GENOMIC DNA]</scope>
    <source>
        <strain evidence="1 2">CBS 118157</strain>
    </source>
</reference>
<evidence type="ECO:0000313" key="2">
    <source>
        <dbReference type="Proteomes" id="UP000054342"/>
    </source>
</evidence>
<dbReference type="GeneID" id="25326214"/>
<organism evidence="1 2">
    <name type="scientific">Exophiala xenobiotica</name>
    <dbReference type="NCBI Taxonomy" id="348802"/>
    <lineage>
        <taxon>Eukaryota</taxon>
        <taxon>Fungi</taxon>
        <taxon>Dikarya</taxon>
        <taxon>Ascomycota</taxon>
        <taxon>Pezizomycotina</taxon>
        <taxon>Eurotiomycetes</taxon>
        <taxon>Chaetothyriomycetidae</taxon>
        <taxon>Chaetothyriales</taxon>
        <taxon>Herpotrichiellaceae</taxon>
        <taxon>Exophiala</taxon>
    </lineage>
</organism>
<dbReference type="OrthoDB" id="3344043at2759"/>
<dbReference type="RefSeq" id="XP_013316158.1">
    <property type="nucleotide sequence ID" value="XM_013460704.1"/>
</dbReference>
<protein>
    <submittedName>
        <fullName evidence="1">Uncharacterized protein</fullName>
    </submittedName>
</protein>
<proteinExistence type="predicted"/>
<evidence type="ECO:0000313" key="1">
    <source>
        <dbReference type="EMBL" id="KIW55574.1"/>
    </source>
</evidence>